<dbReference type="GO" id="GO:0000166">
    <property type="term" value="F:nucleotide binding"/>
    <property type="evidence" value="ECO:0007669"/>
    <property type="project" value="UniProtKB-KW"/>
</dbReference>
<dbReference type="eggNOG" id="COG0617">
    <property type="taxonomic scope" value="Bacteria"/>
</dbReference>
<dbReference type="InterPro" id="IPR002646">
    <property type="entry name" value="PolA_pol_head_dom"/>
</dbReference>
<dbReference type="CDD" id="cd05398">
    <property type="entry name" value="NT_ClassII-CCAase"/>
    <property type="match status" value="1"/>
</dbReference>
<dbReference type="InterPro" id="IPR052390">
    <property type="entry name" value="tRNA_nt/polyA_polymerase"/>
</dbReference>
<keyword evidence="8" id="KW-0547">Nucleotide-binding</keyword>
<dbReference type="InterPro" id="IPR043519">
    <property type="entry name" value="NT_sf"/>
</dbReference>
<keyword evidence="6" id="KW-0548">Nucleotidyltransferase</keyword>
<proteinExistence type="inferred from homology"/>
<name>Q7TUF7_PROMP</name>
<dbReference type="EMBL" id="BX548174">
    <property type="protein sequence ID" value="CAE18762.1"/>
    <property type="molecule type" value="Genomic_DNA"/>
</dbReference>
<dbReference type="Gene3D" id="3.30.460.10">
    <property type="entry name" value="Beta Polymerase, domain 2"/>
    <property type="match status" value="1"/>
</dbReference>
<evidence type="ECO:0000256" key="7">
    <source>
        <dbReference type="ARBA" id="ARBA00022723"/>
    </source>
</evidence>
<evidence type="ECO:0000256" key="5">
    <source>
        <dbReference type="ARBA" id="ARBA00022694"/>
    </source>
</evidence>
<dbReference type="AlphaFoldDB" id="Q7TUF7"/>
<dbReference type="SUPFAM" id="SSF81891">
    <property type="entry name" value="Poly A polymerase C-terminal region-like"/>
    <property type="match status" value="1"/>
</dbReference>
<evidence type="ECO:0000256" key="10">
    <source>
        <dbReference type="ARBA" id="ARBA00022884"/>
    </source>
</evidence>
<keyword evidence="5" id="KW-0819">tRNA processing</keyword>
<dbReference type="Gene3D" id="1.10.3090.10">
    <property type="entry name" value="cca-adding enzyme, domain 2"/>
    <property type="match status" value="1"/>
</dbReference>
<keyword evidence="7" id="KW-0479">Metal-binding</keyword>
<dbReference type="OrthoDB" id="9805698at2"/>
<keyword evidence="3" id="KW-0820">tRNA-binding</keyword>
<evidence type="ECO:0000256" key="11">
    <source>
        <dbReference type="RuleBase" id="RU003953"/>
    </source>
</evidence>
<comment type="cofactor">
    <cofactor evidence="1">
        <name>Mg(2+)</name>
        <dbReference type="ChEBI" id="CHEBI:18420"/>
    </cofactor>
</comment>
<keyword evidence="9" id="KW-0460">Magnesium</keyword>
<dbReference type="SUPFAM" id="SSF81301">
    <property type="entry name" value="Nucleotidyltransferase"/>
    <property type="match status" value="1"/>
</dbReference>
<evidence type="ECO:0000256" key="2">
    <source>
        <dbReference type="ARBA" id="ARBA00007265"/>
    </source>
</evidence>
<dbReference type="Pfam" id="PF01743">
    <property type="entry name" value="PolyA_pol"/>
    <property type="match status" value="1"/>
</dbReference>
<dbReference type="KEGG" id="pmm:PMM0303"/>
<evidence type="ECO:0000256" key="4">
    <source>
        <dbReference type="ARBA" id="ARBA00022679"/>
    </source>
</evidence>
<evidence type="ECO:0000256" key="8">
    <source>
        <dbReference type="ARBA" id="ARBA00022741"/>
    </source>
</evidence>
<dbReference type="STRING" id="59919.PMM0303"/>
<evidence type="ECO:0000256" key="1">
    <source>
        <dbReference type="ARBA" id="ARBA00001946"/>
    </source>
</evidence>
<reference evidence="13 14" key="1">
    <citation type="journal article" date="2003" name="Nature">
        <title>Genome divergence in two Prochlorococcus ecotypes reflects oceanic niche differentiation.</title>
        <authorList>
            <person name="Rocap G."/>
            <person name="Larimer F.W."/>
            <person name="Lamerdin J.E."/>
            <person name="Malfatti S."/>
            <person name="Chain P."/>
            <person name="Ahlgren N.A."/>
            <person name="Arellano A."/>
            <person name="Coleman M."/>
            <person name="Hauser L."/>
            <person name="Hess W.R."/>
            <person name="Johnson Z.I."/>
            <person name="Land M.L."/>
            <person name="Lindell D."/>
            <person name="Post A.F."/>
            <person name="Regala W."/>
            <person name="Shah M."/>
            <person name="Shaw S.L."/>
            <person name="Steglich C."/>
            <person name="Sullivan M.B."/>
            <person name="Ting C.S."/>
            <person name="Tolonen A."/>
            <person name="Webb E.A."/>
            <person name="Zinser E.R."/>
            <person name="Chisholm S.W."/>
        </authorList>
    </citation>
    <scope>NUCLEOTIDE SEQUENCE [LARGE SCALE GENOMIC DNA]</scope>
    <source>
        <strain evidence="14">CCMP1986 / NIES-2087 / MED4</strain>
    </source>
</reference>
<dbReference type="GO" id="GO:0008033">
    <property type="term" value="P:tRNA processing"/>
    <property type="evidence" value="ECO:0007669"/>
    <property type="project" value="UniProtKB-KW"/>
</dbReference>
<dbReference type="PANTHER" id="PTHR47788:SF1">
    <property type="entry name" value="A-ADDING TRNA NUCLEOTIDYLTRANSFERASE"/>
    <property type="match status" value="1"/>
</dbReference>
<protein>
    <submittedName>
        <fullName evidence="13">tRNA nucleotidyltransferase/poly(A) polymerase</fullName>
    </submittedName>
</protein>
<evidence type="ECO:0000256" key="3">
    <source>
        <dbReference type="ARBA" id="ARBA00022555"/>
    </source>
</evidence>
<dbReference type="GO" id="GO:0016779">
    <property type="term" value="F:nucleotidyltransferase activity"/>
    <property type="evidence" value="ECO:0007669"/>
    <property type="project" value="UniProtKB-KW"/>
</dbReference>
<dbReference type="PANTHER" id="PTHR47788">
    <property type="entry name" value="POLYA POLYMERASE"/>
    <property type="match status" value="1"/>
</dbReference>
<organism evidence="13 14">
    <name type="scientific">Prochlorococcus marinus subsp. pastoris (strain CCMP1986 / NIES-2087 / MED4)</name>
    <dbReference type="NCBI Taxonomy" id="59919"/>
    <lineage>
        <taxon>Bacteria</taxon>
        <taxon>Bacillati</taxon>
        <taxon>Cyanobacteriota</taxon>
        <taxon>Cyanophyceae</taxon>
        <taxon>Synechococcales</taxon>
        <taxon>Prochlorococcaceae</taxon>
        <taxon>Prochlorococcus</taxon>
    </lineage>
</organism>
<evidence type="ECO:0000313" key="14">
    <source>
        <dbReference type="Proteomes" id="UP000001026"/>
    </source>
</evidence>
<dbReference type="RefSeq" id="WP_011131940.1">
    <property type="nucleotide sequence ID" value="NC_005072.1"/>
</dbReference>
<comment type="similarity">
    <text evidence="2 11">Belongs to the tRNA nucleotidyltransferase/poly(A) polymerase family.</text>
</comment>
<accession>Q7TUF7</accession>
<evidence type="ECO:0000256" key="6">
    <source>
        <dbReference type="ARBA" id="ARBA00022695"/>
    </source>
</evidence>
<evidence type="ECO:0000256" key="9">
    <source>
        <dbReference type="ARBA" id="ARBA00022842"/>
    </source>
</evidence>
<gene>
    <name evidence="13" type="ordered locus">PMM0303</name>
</gene>
<evidence type="ECO:0000313" key="13">
    <source>
        <dbReference type="EMBL" id="CAE18762.1"/>
    </source>
</evidence>
<dbReference type="Proteomes" id="UP000001026">
    <property type="component" value="Chromosome"/>
</dbReference>
<evidence type="ECO:0000259" key="12">
    <source>
        <dbReference type="Pfam" id="PF01743"/>
    </source>
</evidence>
<dbReference type="GO" id="GO:0046872">
    <property type="term" value="F:metal ion binding"/>
    <property type="evidence" value="ECO:0007669"/>
    <property type="project" value="UniProtKB-KW"/>
</dbReference>
<keyword evidence="4 11" id="KW-0808">Transferase</keyword>
<dbReference type="GO" id="GO:0000049">
    <property type="term" value="F:tRNA binding"/>
    <property type="evidence" value="ECO:0007669"/>
    <property type="project" value="UniProtKB-KW"/>
</dbReference>
<dbReference type="HOGENOM" id="CLU_015961_5_1_3"/>
<sequence>MNDISAYINSAILKIPFNLFNIISQYIELNSSVKVAIVGGYIRDLLITKIHKKTFFNPLDIDIVTEGSSVDLAKFIKKNISNVELCLIKEFEIYDTVELNINDLKIDIASARKEKYEAPGLNPIVKHANIKEDLKRRDFSINAIAFEFSKQEIYDFFDGIKHIQEKELHLLHENSIQDDPSRLIRCARYASRLDFKISSKSLQQSQKTIQRWPWDMMKDDVKSKFPPGISIRIRMELAEIYKYDNLAKIVSLLNDWEIISILNKNISINNKFLRGLKWIKKLKGNYILYLLKNSENLELTCQRFFINSKEKKILKDYLNITNQLDNEKEKFLYLTPSQWTEFIETKNLDDETVKLLICNEGLFWKSFFKWLFVYKFIKSKKSGEFLKSEGWQPGKEMGDEIKRLRYLEIDKTKKK</sequence>
<keyword evidence="10 11" id="KW-0694">RNA-binding</keyword>
<feature type="domain" description="Poly A polymerase head" evidence="12">
    <location>
        <begin position="37"/>
        <end position="168"/>
    </location>
</feature>